<dbReference type="GO" id="GO:0004860">
    <property type="term" value="F:protein kinase inhibitor activity"/>
    <property type="evidence" value="ECO:0007669"/>
    <property type="project" value="UniProtKB-KW"/>
</dbReference>
<dbReference type="Proteomes" id="UP001589818">
    <property type="component" value="Unassembled WGS sequence"/>
</dbReference>
<proteinExistence type="predicted"/>
<dbReference type="InterPro" id="IPR036916">
    <property type="entry name" value="Sda_sf"/>
</dbReference>
<gene>
    <name evidence="1" type="ORF">ACFFJ8_36070</name>
</gene>
<keyword evidence="1" id="KW-0649">Protein kinase inhibitor</keyword>
<dbReference type="EMBL" id="JBHLVF010000064">
    <property type="protein sequence ID" value="MFC0396754.1"/>
    <property type="molecule type" value="Genomic_DNA"/>
</dbReference>
<accession>A0ABV6JLG4</accession>
<evidence type="ECO:0000313" key="1">
    <source>
        <dbReference type="EMBL" id="MFC0396754.1"/>
    </source>
</evidence>
<dbReference type="SUPFAM" id="SSF100985">
    <property type="entry name" value="Sporulation inhibitor Sda"/>
    <property type="match status" value="1"/>
</dbReference>
<dbReference type="InterPro" id="IPR015064">
    <property type="entry name" value="Sda"/>
</dbReference>
<reference evidence="1 2" key="1">
    <citation type="submission" date="2024-09" db="EMBL/GenBank/DDBJ databases">
        <authorList>
            <person name="Sun Q."/>
            <person name="Mori K."/>
        </authorList>
    </citation>
    <scope>NUCLEOTIDE SEQUENCE [LARGE SCALE GENOMIC DNA]</scope>
    <source>
        <strain evidence="1 2">CCM 4839</strain>
    </source>
</reference>
<protein>
    <submittedName>
        <fullName evidence="1">Sporulation histidine kinase inhibitor Sda</fullName>
    </submittedName>
</protein>
<keyword evidence="2" id="KW-1185">Reference proteome</keyword>
<dbReference type="RefSeq" id="WP_256555486.1">
    <property type="nucleotide sequence ID" value="NZ_JANHOF010000012.1"/>
</dbReference>
<evidence type="ECO:0000313" key="2">
    <source>
        <dbReference type="Proteomes" id="UP001589818"/>
    </source>
</evidence>
<sequence>MKLSNPIANVRNFIRSTNTEPVFAHYSTDYDRPYETEAPADPQALNLFLPMQDKSLLLRPLSDTHLVEVYHEAKAMRLSNEFISLIEHAIQQRGLEVHERN</sequence>
<comment type="caution">
    <text evidence="1">The sequence shown here is derived from an EMBL/GenBank/DDBJ whole genome shotgun (WGS) entry which is preliminary data.</text>
</comment>
<dbReference type="Pfam" id="PF08970">
    <property type="entry name" value="Sda"/>
    <property type="match status" value="1"/>
</dbReference>
<name>A0ABV6JLG4_9BACL</name>
<dbReference type="Gene3D" id="1.10.287.1100">
    <property type="entry name" value="Sporulation inhibitor A"/>
    <property type="match status" value="1"/>
</dbReference>
<organism evidence="1 2">
    <name type="scientific">Paenibacillus mendelii</name>
    <dbReference type="NCBI Taxonomy" id="206163"/>
    <lineage>
        <taxon>Bacteria</taxon>
        <taxon>Bacillati</taxon>
        <taxon>Bacillota</taxon>
        <taxon>Bacilli</taxon>
        <taxon>Bacillales</taxon>
        <taxon>Paenibacillaceae</taxon>
        <taxon>Paenibacillus</taxon>
    </lineage>
</organism>